<evidence type="ECO:0000313" key="4">
    <source>
        <dbReference type="Proteomes" id="UP000006727"/>
    </source>
</evidence>
<evidence type="ECO:0000313" key="2">
    <source>
        <dbReference type="EMBL" id="PNR28768.1"/>
    </source>
</evidence>
<dbReference type="Pfam" id="PF07714">
    <property type="entry name" value="PK_Tyr_Ser-Thr"/>
    <property type="match status" value="1"/>
</dbReference>
<dbReference type="InParanoid" id="A0A2K1IHM0"/>
<dbReference type="GO" id="GO:0004674">
    <property type="term" value="F:protein serine/threonine kinase activity"/>
    <property type="evidence" value="ECO:0000318"/>
    <property type="project" value="GO_Central"/>
</dbReference>
<dbReference type="GO" id="GO:0007165">
    <property type="term" value="P:signal transduction"/>
    <property type="evidence" value="ECO:0000318"/>
    <property type="project" value="GO_Central"/>
</dbReference>
<dbReference type="InterPro" id="IPR011009">
    <property type="entry name" value="Kinase-like_dom_sf"/>
</dbReference>
<protein>
    <recommendedName>
        <fullName evidence="1">Protein kinase domain-containing protein</fullName>
    </recommendedName>
</protein>
<dbReference type="InterPro" id="IPR051681">
    <property type="entry name" value="Ser/Thr_Kinases-Pseudokinases"/>
</dbReference>
<reference evidence="3" key="3">
    <citation type="submission" date="2020-12" db="UniProtKB">
        <authorList>
            <consortium name="EnsemblPlants"/>
        </authorList>
    </citation>
    <scope>IDENTIFICATION</scope>
</reference>
<dbReference type="EnsemblPlants" id="Pp3c24_20760V3.1">
    <property type="protein sequence ID" value="Pp3c24_20760V3.1"/>
    <property type="gene ID" value="Pp3c24_20760"/>
</dbReference>
<dbReference type="InterPro" id="IPR001245">
    <property type="entry name" value="Ser-Thr/Tyr_kinase_cat_dom"/>
</dbReference>
<sequence>MISSKRDQEELLQKSIEAGARPELPSELNCRLKDLIKQCWDSIPENRPTFEDICSELKRIRSSQPEVTTVPSGGHEESNGTCKSTTWGDINIQNCDADSANPMDIHVPEYLRIDPKSLEKDERIRFKIGSGVLALQQELDMLCQLQHPRICQLVGFIQTSKRKCAIVMDFMSKDLRRLIETRMRKKSMNARGQACVSFDLSDSLNIMLQIALGMQFIHAIGMTHSGLKPDNLLAEERGGRIEVKIADFGVSHHIDSTERRKGAVDSGFYKAPDFLLLPASPKGVEGNFDLKASDVYSFAMTCYAIFTGKEPYLSKDHQIVIQENTSGRLTLTLPPDLNPSLEALTEKCWHIQPERRGEFTSSCQ</sequence>
<dbReference type="PROSITE" id="PS50011">
    <property type="entry name" value="PROTEIN_KINASE_DOM"/>
    <property type="match status" value="1"/>
</dbReference>
<dbReference type="PaxDb" id="3218-PP1S101_22V6.1"/>
<reference evidence="2 4" key="2">
    <citation type="journal article" date="2018" name="Plant J.">
        <title>The Physcomitrella patens chromosome-scale assembly reveals moss genome structure and evolution.</title>
        <authorList>
            <person name="Lang D."/>
            <person name="Ullrich K.K."/>
            <person name="Murat F."/>
            <person name="Fuchs J."/>
            <person name="Jenkins J."/>
            <person name="Haas F.B."/>
            <person name="Piednoel M."/>
            <person name="Gundlach H."/>
            <person name="Van Bel M."/>
            <person name="Meyberg R."/>
            <person name="Vives C."/>
            <person name="Morata J."/>
            <person name="Symeonidi A."/>
            <person name="Hiss M."/>
            <person name="Muchero W."/>
            <person name="Kamisugi Y."/>
            <person name="Saleh O."/>
            <person name="Blanc G."/>
            <person name="Decker E.L."/>
            <person name="van Gessel N."/>
            <person name="Grimwood J."/>
            <person name="Hayes R.D."/>
            <person name="Graham S.W."/>
            <person name="Gunter L.E."/>
            <person name="McDaniel S.F."/>
            <person name="Hoernstein S.N.W."/>
            <person name="Larsson A."/>
            <person name="Li F.W."/>
            <person name="Perroud P.F."/>
            <person name="Phillips J."/>
            <person name="Ranjan P."/>
            <person name="Rokshar D.S."/>
            <person name="Rothfels C.J."/>
            <person name="Schneider L."/>
            <person name="Shu S."/>
            <person name="Stevenson D.W."/>
            <person name="Thummler F."/>
            <person name="Tillich M."/>
            <person name="Villarreal Aguilar J.C."/>
            <person name="Widiez T."/>
            <person name="Wong G.K."/>
            <person name="Wymore A."/>
            <person name="Zhang Y."/>
            <person name="Zimmer A.D."/>
            <person name="Quatrano R.S."/>
            <person name="Mayer K.F.X."/>
            <person name="Goodstein D."/>
            <person name="Casacuberta J.M."/>
            <person name="Vandepoele K."/>
            <person name="Reski R."/>
            <person name="Cuming A.C."/>
            <person name="Tuskan G.A."/>
            <person name="Maumus F."/>
            <person name="Salse J."/>
            <person name="Schmutz J."/>
            <person name="Rensing S.A."/>
        </authorList>
    </citation>
    <scope>NUCLEOTIDE SEQUENCE [LARGE SCALE GENOMIC DNA]</scope>
    <source>
        <strain evidence="3 4">cv. Gransden 2004</strain>
    </source>
</reference>
<reference evidence="2 4" key="1">
    <citation type="journal article" date="2008" name="Science">
        <title>The Physcomitrella genome reveals evolutionary insights into the conquest of land by plants.</title>
        <authorList>
            <person name="Rensing S."/>
            <person name="Lang D."/>
            <person name="Zimmer A."/>
            <person name="Terry A."/>
            <person name="Salamov A."/>
            <person name="Shapiro H."/>
            <person name="Nishiyama T."/>
            <person name="Perroud P.-F."/>
            <person name="Lindquist E."/>
            <person name="Kamisugi Y."/>
            <person name="Tanahashi T."/>
            <person name="Sakakibara K."/>
            <person name="Fujita T."/>
            <person name="Oishi K."/>
            <person name="Shin-I T."/>
            <person name="Kuroki Y."/>
            <person name="Toyoda A."/>
            <person name="Suzuki Y."/>
            <person name="Hashimoto A."/>
            <person name="Yamaguchi K."/>
            <person name="Sugano A."/>
            <person name="Kohara Y."/>
            <person name="Fujiyama A."/>
            <person name="Anterola A."/>
            <person name="Aoki S."/>
            <person name="Ashton N."/>
            <person name="Barbazuk W.B."/>
            <person name="Barker E."/>
            <person name="Bennetzen J."/>
            <person name="Bezanilla M."/>
            <person name="Blankenship R."/>
            <person name="Cho S.H."/>
            <person name="Dutcher S."/>
            <person name="Estelle M."/>
            <person name="Fawcett J.A."/>
            <person name="Gundlach H."/>
            <person name="Hanada K."/>
            <person name="Heyl A."/>
            <person name="Hicks K.A."/>
            <person name="Hugh J."/>
            <person name="Lohr M."/>
            <person name="Mayer K."/>
            <person name="Melkozernov A."/>
            <person name="Murata T."/>
            <person name="Nelson D."/>
            <person name="Pils B."/>
            <person name="Prigge M."/>
            <person name="Reiss B."/>
            <person name="Renner T."/>
            <person name="Rombauts S."/>
            <person name="Rushton P."/>
            <person name="Sanderfoot A."/>
            <person name="Schween G."/>
            <person name="Shiu S.-H."/>
            <person name="Stueber K."/>
            <person name="Theodoulou F.L."/>
            <person name="Tu H."/>
            <person name="Van de Peer Y."/>
            <person name="Verrier P.J."/>
            <person name="Waters E."/>
            <person name="Wood A."/>
            <person name="Yang L."/>
            <person name="Cove D."/>
            <person name="Cuming A."/>
            <person name="Hasebe M."/>
            <person name="Lucas S."/>
            <person name="Mishler D.B."/>
            <person name="Reski R."/>
            <person name="Grigoriev I."/>
            <person name="Quatrano R.S."/>
            <person name="Boore J.L."/>
        </authorList>
    </citation>
    <scope>NUCLEOTIDE SEQUENCE [LARGE SCALE GENOMIC DNA]</scope>
    <source>
        <strain evidence="3 4">cv. Gransden 2004</strain>
    </source>
</reference>
<dbReference type="SUPFAM" id="SSF56112">
    <property type="entry name" value="Protein kinase-like (PK-like)"/>
    <property type="match status" value="2"/>
</dbReference>
<evidence type="ECO:0000313" key="3">
    <source>
        <dbReference type="EnsemblPlants" id="Pp3c24_20760V3.1"/>
    </source>
</evidence>
<dbReference type="STRING" id="3218.A0A2K1IHM0"/>
<accession>A0A2K1IHM0</accession>
<organism evidence="2">
    <name type="scientific">Physcomitrium patens</name>
    <name type="common">Spreading-leaved earth moss</name>
    <name type="synonym">Physcomitrella patens</name>
    <dbReference type="NCBI Taxonomy" id="3218"/>
    <lineage>
        <taxon>Eukaryota</taxon>
        <taxon>Viridiplantae</taxon>
        <taxon>Streptophyta</taxon>
        <taxon>Embryophyta</taxon>
        <taxon>Bryophyta</taxon>
        <taxon>Bryophytina</taxon>
        <taxon>Bryopsida</taxon>
        <taxon>Funariidae</taxon>
        <taxon>Funariales</taxon>
        <taxon>Funariaceae</taxon>
        <taxon>Physcomitrium</taxon>
    </lineage>
</organism>
<dbReference type="AlphaFoldDB" id="A0A2K1IHM0"/>
<dbReference type="EMBL" id="ABEU02000024">
    <property type="protein sequence ID" value="PNR28768.1"/>
    <property type="molecule type" value="Genomic_DNA"/>
</dbReference>
<dbReference type="PANTHER" id="PTHR44329">
    <property type="entry name" value="SERINE/THREONINE-PROTEIN KINASE TNNI3K-RELATED"/>
    <property type="match status" value="1"/>
</dbReference>
<keyword evidence="4" id="KW-1185">Reference proteome</keyword>
<evidence type="ECO:0000259" key="1">
    <source>
        <dbReference type="PROSITE" id="PS50011"/>
    </source>
</evidence>
<dbReference type="Proteomes" id="UP000006727">
    <property type="component" value="Chromosome 24"/>
</dbReference>
<proteinExistence type="predicted"/>
<name>A0A2K1IHM0_PHYPA</name>
<dbReference type="Gene3D" id="1.10.510.10">
    <property type="entry name" value="Transferase(Phosphotransferase) domain 1"/>
    <property type="match status" value="2"/>
</dbReference>
<dbReference type="Gramene" id="Pp3c24_20760V3.1">
    <property type="protein sequence ID" value="Pp3c24_20760V3.1"/>
    <property type="gene ID" value="Pp3c24_20760"/>
</dbReference>
<dbReference type="InterPro" id="IPR000719">
    <property type="entry name" value="Prot_kinase_dom"/>
</dbReference>
<dbReference type="GO" id="GO:0005524">
    <property type="term" value="F:ATP binding"/>
    <property type="evidence" value="ECO:0007669"/>
    <property type="project" value="InterPro"/>
</dbReference>
<gene>
    <name evidence="2" type="ORF">PHYPA_029361</name>
</gene>
<dbReference type="PANTHER" id="PTHR44329:SF260">
    <property type="entry name" value="PROTEIN KINASE DOMAIN-CONTAINING PROTEIN"/>
    <property type="match status" value="1"/>
</dbReference>
<dbReference type="Pfam" id="PF00069">
    <property type="entry name" value="Pkinase"/>
    <property type="match status" value="1"/>
</dbReference>
<feature type="domain" description="Protein kinase" evidence="1">
    <location>
        <begin position="64"/>
        <end position="364"/>
    </location>
</feature>